<feature type="compositionally biased region" description="Polar residues" evidence="1">
    <location>
        <begin position="96"/>
        <end position="109"/>
    </location>
</feature>
<feature type="chain" id="PRO_5005253697" evidence="2">
    <location>
        <begin position="24"/>
        <end position="199"/>
    </location>
</feature>
<protein>
    <submittedName>
        <fullName evidence="3">Uncharacterized protein</fullName>
    </submittedName>
</protein>
<evidence type="ECO:0000256" key="1">
    <source>
        <dbReference type="SAM" id="MobiDB-lite"/>
    </source>
</evidence>
<feature type="region of interest" description="Disordered" evidence="1">
    <location>
        <begin position="96"/>
        <end position="116"/>
    </location>
</feature>
<dbReference type="AlphaFoldDB" id="A0A0J1JH19"/>
<feature type="signal peptide" evidence="2">
    <location>
        <begin position="1"/>
        <end position="23"/>
    </location>
</feature>
<reference evidence="3 4" key="1">
    <citation type="submission" date="2015-05" db="EMBL/GenBank/DDBJ databases">
        <title>Photobacterium galathea sp. nov.</title>
        <authorList>
            <person name="Machado H."/>
            <person name="Gram L."/>
        </authorList>
    </citation>
    <scope>NUCLEOTIDE SEQUENCE [LARGE SCALE GENOMIC DNA]</scope>
    <source>
        <strain evidence="3 4">DSM 25995</strain>
    </source>
</reference>
<evidence type="ECO:0000313" key="4">
    <source>
        <dbReference type="Proteomes" id="UP000036426"/>
    </source>
</evidence>
<keyword evidence="2" id="KW-0732">Signal</keyword>
<organism evidence="3 4">
    <name type="scientific">Photobacterium aphoticum</name>
    <dbReference type="NCBI Taxonomy" id="754436"/>
    <lineage>
        <taxon>Bacteria</taxon>
        <taxon>Pseudomonadati</taxon>
        <taxon>Pseudomonadota</taxon>
        <taxon>Gammaproteobacteria</taxon>
        <taxon>Vibrionales</taxon>
        <taxon>Vibrionaceae</taxon>
        <taxon>Photobacterium</taxon>
    </lineage>
</organism>
<comment type="caution">
    <text evidence="3">The sequence shown here is derived from an EMBL/GenBank/DDBJ whole genome shotgun (WGS) entry which is preliminary data.</text>
</comment>
<evidence type="ECO:0000256" key="2">
    <source>
        <dbReference type="SAM" id="SignalP"/>
    </source>
</evidence>
<dbReference type="Proteomes" id="UP000036426">
    <property type="component" value="Unassembled WGS sequence"/>
</dbReference>
<gene>
    <name evidence="3" type="ORF">ABT58_08345</name>
</gene>
<dbReference type="EMBL" id="LDOV01000016">
    <property type="protein sequence ID" value="KLV01147.1"/>
    <property type="molecule type" value="Genomic_DNA"/>
</dbReference>
<proteinExistence type="predicted"/>
<name>A0A0J1JH19_9GAMM</name>
<dbReference type="PATRIC" id="fig|754436.4.peg.1761"/>
<sequence length="199" mass="22003">MFAAFLRVFLLILSVGIAGLSHASSESPVSTVTSPALVNVFVTTALPTPASFSQHLAESASFDRFYAQSHPDTAMVVDTSGDEELVWDFGDQLSTNYPTQEQSQSNQHSTETRSLDPMLTGASRMATLFRHDSDEAEPLYLLAIELPIPPAPSFAKDYRVEFHPNVDWMCNVVPASNRISGWKDSNLLYTLYHQHVSHV</sequence>
<keyword evidence="4" id="KW-1185">Reference proteome</keyword>
<evidence type="ECO:0000313" key="3">
    <source>
        <dbReference type="EMBL" id="KLV01147.1"/>
    </source>
</evidence>
<accession>A0A0J1JH19</accession>